<keyword evidence="2" id="KW-0349">Heme</keyword>
<dbReference type="GO" id="GO:0004497">
    <property type="term" value="F:monooxygenase activity"/>
    <property type="evidence" value="ECO:0007669"/>
    <property type="project" value="UniProtKB-KW"/>
</dbReference>
<evidence type="ECO:0000313" key="3">
    <source>
        <dbReference type="EMBL" id="MBB4615445.1"/>
    </source>
</evidence>
<accession>A0A7W7AE98</accession>
<dbReference type="CDD" id="cd11035">
    <property type="entry name" value="P450cam-like"/>
    <property type="match status" value="1"/>
</dbReference>
<keyword evidence="4" id="KW-1185">Reference proteome</keyword>
<dbReference type="EMBL" id="JACHOA010000008">
    <property type="protein sequence ID" value="MBB4615445.1"/>
    <property type="molecule type" value="Genomic_DNA"/>
</dbReference>
<dbReference type="InterPro" id="IPR036396">
    <property type="entry name" value="Cyt_P450_sf"/>
</dbReference>
<dbReference type="GO" id="GO:0005506">
    <property type="term" value="F:iron ion binding"/>
    <property type="evidence" value="ECO:0007669"/>
    <property type="project" value="InterPro"/>
</dbReference>
<sequence length="407" mass="45963">MTSDTLAAIPDNVPPELVVDFDFFSLVDAIERGEAEDIQSAWAVLHKGPDIVWTPRYGGYWIATRAADIDVIQIDHEHFSHNEFDIPLVPGRVKSIPLSLDPPEHTPYRKLLMTAFTPQKVRAFSQIARDTAQALVAKLKPRGECEFIDEFAKVLPIQVFLSMMDLPLEDREWLLPRVEIAVRSADIEAKTKNQGELVGYLMQHIAARQEKPGEDLLSMIVHGEVEGRALNPMEIMAMSMLVLVGGLDTVASQLGFVAHYLARHPEQRRELIDNPKLIPVACEEFLRRFGLPNTAREITMDFEYKGLKFKKGDMIQAPKCLYGLDDRVNERPFEVDFHRKPSSIKHAAFGAGPHICPGNVLARRELIVFLEEWLPAIPDFTIDPERPPVFAAGSVNGVDKLYLKWRT</sequence>
<dbReference type="PANTHER" id="PTHR46696:SF6">
    <property type="entry name" value="P450, PUTATIVE (EUROFUNG)-RELATED"/>
    <property type="match status" value="1"/>
</dbReference>
<evidence type="ECO:0000313" key="4">
    <source>
        <dbReference type="Proteomes" id="UP000538566"/>
    </source>
</evidence>
<dbReference type="GO" id="GO:0020037">
    <property type="term" value="F:heme binding"/>
    <property type="evidence" value="ECO:0007669"/>
    <property type="project" value="InterPro"/>
</dbReference>
<dbReference type="Pfam" id="PF00067">
    <property type="entry name" value="p450"/>
    <property type="match status" value="1"/>
</dbReference>
<reference evidence="3 4" key="1">
    <citation type="submission" date="2020-08" db="EMBL/GenBank/DDBJ databases">
        <title>Genomic Encyclopedia of Type Strains, Phase IV (KMG-IV): sequencing the most valuable type-strain genomes for metagenomic binning, comparative biology and taxonomic classification.</title>
        <authorList>
            <person name="Goeker M."/>
        </authorList>
    </citation>
    <scope>NUCLEOTIDE SEQUENCE [LARGE SCALE GENOMIC DNA]</scope>
    <source>
        <strain evidence="3 4">DSM 17507</strain>
    </source>
</reference>
<dbReference type="InterPro" id="IPR017972">
    <property type="entry name" value="Cyt_P450_CS"/>
</dbReference>
<dbReference type="Proteomes" id="UP000538566">
    <property type="component" value="Unassembled WGS sequence"/>
</dbReference>
<comment type="similarity">
    <text evidence="1 2">Belongs to the cytochrome P450 family.</text>
</comment>
<name>A0A7W7AE98_9SPHN</name>
<proteinExistence type="inferred from homology"/>
<dbReference type="PANTHER" id="PTHR46696">
    <property type="entry name" value="P450, PUTATIVE (EUROFUNG)-RELATED"/>
    <property type="match status" value="1"/>
</dbReference>
<evidence type="ECO:0000256" key="1">
    <source>
        <dbReference type="ARBA" id="ARBA00010617"/>
    </source>
</evidence>
<dbReference type="PRINTS" id="PR00359">
    <property type="entry name" value="BP450"/>
</dbReference>
<organism evidence="3 4">
    <name type="scientific">Novosphingobium taihuense</name>
    <dbReference type="NCBI Taxonomy" id="260085"/>
    <lineage>
        <taxon>Bacteria</taxon>
        <taxon>Pseudomonadati</taxon>
        <taxon>Pseudomonadota</taxon>
        <taxon>Alphaproteobacteria</taxon>
        <taxon>Sphingomonadales</taxon>
        <taxon>Sphingomonadaceae</taxon>
        <taxon>Novosphingobium</taxon>
    </lineage>
</organism>
<dbReference type="InterPro" id="IPR002397">
    <property type="entry name" value="Cyt_P450_B"/>
</dbReference>
<protein>
    <submittedName>
        <fullName evidence="3">Cytochrome P450</fullName>
    </submittedName>
</protein>
<keyword evidence="2" id="KW-0408">Iron</keyword>
<keyword evidence="2" id="KW-0503">Monooxygenase</keyword>
<dbReference type="PROSITE" id="PS00086">
    <property type="entry name" value="CYTOCHROME_P450"/>
    <property type="match status" value="1"/>
</dbReference>
<evidence type="ECO:0000256" key="2">
    <source>
        <dbReference type="RuleBase" id="RU000461"/>
    </source>
</evidence>
<dbReference type="AlphaFoldDB" id="A0A7W7AE98"/>
<dbReference type="Gene3D" id="1.10.630.10">
    <property type="entry name" value="Cytochrome P450"/>
    <property type="match status" value="1"/>
</dbReference>
<dbReference type="GO" id="GO:0016705">
    <property type="term" value="F:oxidoreductase activity, acting on paired donors, with incorporation or reduction of molecular oxygen"/>
    <property type="evidence" value="ECO:0007669"/>
    <property type="project" value="InterPro"/>
</dbReference>
<keyword evidence="2" id="KW-0560">Oxidoreductase</keyword>
<gene>
    <name evidence="3" type="ORF">GGR37_003741</name>
</gene>
<comment type="caution">
    <text evidence="3">The sequence shown here is derived from an EMBL/GenBank/DDBJ whole genome shotgun (WGS) entry which is preliminary data.</text>
</comment>
<dbReference type="InterPro" id="IPR001128">
    <property type="entry name" value="Cyt_P450"/>
</dbReference>
<keyword evidence="2" id="KW-0479">Metal-binding</keyword>
<dbReference type="RefSeq" id="WP_220094552.1">
    <property type="nucleotide sequence ID" value="NZ_JACHOA010000008.1"/>
</dbReference>
<dbReference type="SUPFAM" id="SSF48264">
    <property type="entry name" value="Cytochrome P450"/>
    <property type="match status" value="1"/>
</dbReference>